<dbReference type="FunFam" id="1.20.1540.10:FF:000008">
    <property type="entry name" value="RHOMBOID-like protein 13"/>
    <property type="match status" value="1"/>
</dbReference>
<evidence type="ECO:0000256" key="1">
    <source>
        <dbReference type="ARBA" id="ARBA00004141"/>
    </source>
</evidence>
<keyword evidence="3 5" id="KW-1133">Transmembrane helix</keyword>
<gene>
    <name evidence="7" type="primary">RHBDD1</name>
</gene>
<dbReference type="Proteomes" id="UP000472276">
    <property type="component" value="Unassembled WGS sequence"/>
</dbReference>
<evidence type="ECO:0000259" key="6">
    <source>
        <dbReference type="Pfam" id="PF01694"/>
    </source>
</evidence>
<evidence type="ECO:0000313" key="8">
    <source>
        <dbReference type="Proteomes" id="UP000472276"/>
    </source>
</evidence>
<dbReference type="Gene3D" id="1.20.1540.10">
    <property type="entry name" value="Rhomboid-like"/>
    <property type="match status" value="1"/>
</dbReference>
<proteinExistence type="predicted"/>
<dbReference type="SUPFAM" id="SSF144091">
    <property type="entry name" value="Rhomboid-like"/>
    <property type="match status" value="1"/>
</dbReference>
<protein>
    <recommendedName>
        <fullName evidence="6">Peptidase S54 rhomboid domain-containing protein</fullName>
    </recommendedName>
</protein>
<name>A0A668V190_OREAU</name>
<evidence type="ECO:0000256" key="3">
    <source>
        <dbReference type="ARBA" id="ARBA00022989"/>
    </source>
</evidence>
<dbReference type="PANTHER" id="PTHR43066">
    <property type="entry name" value="RHOMBOID-RELATED PROTEIN"/>
    <property type="match status" value="1"/>
</dbReference>
<dbReference type="Ensembl" id="ENSOABT00000045753.2">
    <property type="protein sequence ID" value="ENSOABP00000044584.2"/>
    <property type="gene ID" value="ENSOABG00000020028.2"/>
</dbReference>
<feature type="transmembrane region" description="Helical" evidence="5">
    <location>
        <begin position="181"/>
        <end position="206"/>
    </location>
</feature>
<reference evidence="7" key="1">
    <citation type="submission" date="2025-08" db="UniProtKB">
        <authorList>
            <consortium name="Ensembl"/>
        </authorList>
    </citation>
    <scope>IDENTIFICATION</scope>
</reference>
<evidence type="ECO:0000256" key="2">
    <source>
        <dbReference type="ARBA" id="ARBA00022692"/>
    </source>
</evidence>
<keyword evidence="8" id="KW-1185">Reference proteome</keyword>
<dbReference type="PANTHER" id="PTHR43066:SF14">
    <property type="entry name" value="RHOMBOID-RELATED PROTEIN 4"/>
    <property type="match status" value="1"/>
</dbReference>
<evidence type="ECO:0000256" key="5">
    <source>
        <dbReference type="SAM" id="Phobius"/>
    </source>
</evidence>
<dbReference type="OMA" id="IWFAYII"/>
<evidence type="ECO:0000313" key="7">
    <source>
        <dbReference type="Ensembl" id="ENSOABP00000044584.2"/>
    </source>
</evidence>
<keyword evidence="4 5" id="KW-0472">Membrane</keyword>
<feature type="transmembrane region" description="Helical" evidence="5">
    <location>
        <begin position="134"/>
        <end position="150"/>
    </location>
</feature>
<dbReference type="Pfam" id="PF01694">
    <property type="entry name" value="Rhomboid"/>
    <property type="match status" value="1"/>
</dbReference>
<feature type="transmembrane region" description="Helical" evidence="5">
    <location>
        <begin position="103"/>
        <end position="122"/>
    </location>
</feature>
<evidence type="ECO:0000256" key="4">
    <source>
        <dbReference type="ARBA" id="ARBA00023136"/>
    </source>
</evidence>
<reference evidence="7" key="2">
    <citation type="submission" date="2025-09" db="UniProtKB">
        <authorList>
            <consortium name="Ensembl"/>
        </authorList>
    </citation>
    <scope>IDENTIFICATION</scope>
</reference>
<dbReference type="InterPro" id="IPR022764">
    <property type="entry name" value="Peptidase_S54_rhomboid_dom"/>
</dbReference>
<dbReference type="GO" id="GO:0004252">
    <property type="term" value="F:serine-type endopeptidase activity"/>
    <property type="evidence" value="ECO:0007669"/>
    <property type="project" value="InterPro"/>
</dbReference>
<accession>A0A668V190</accession>
<comment type="subcellular location">
    <subcellularLocation>
        <location evidence="1">Membrane</location>
        <topology evidence="1">Multi-pass membrane protein</topology>
    </subcellularLocation>
</comment>
<organism evidence="7 8">
    <name type="scientific">Oreochromis aureus</name>
    <name type="common">Israeli tilapia</name>
    <name type="synonym">Chromis aureus</name>
    <dbReference type="NCBI Taxonomy" id="47969"/>
    <lineage>
        <taxon>Eukaryota</taxon>
        <taxon>Metazoa</taxon>
        <taxon>Chordata</taxon>
        <taxon>Craniata</taxon>
        <taxon>Vertebrata</taxon>
        <taxon>Euteleostomi</taxon>
        <taxon>Actinopterygii</taxon>
        <taxon>Neopterygii</taxon>
        <taxon>Teleostei</taxon>
        <taxon>Neoteleostei</taxon>
        <taxon>Acanthomorphata</taxon>
        <taxon>Ovalentaria</taxon>
        <taxon>Cichlomorphae</taxon>
        <taxon>Cichliformes</taxon>
        <taxon>Cichlidae</taxon>
        <taxon>African cichlids</taxon>
        <taxon>Pseudocrenilabrinae</taxon>
        <taxon>Oreochromini</taxon>
        <taxon>Oreochromis</taxon>
    </lineage>
</organism>
<dbReference type="AlphaFoldDB" id="A0A668V190"/>
<sequence>MRNRQRGSQLGLLLLASQVFQLGLNNIPPITLAVLALNVYLYLFPAAPLFQACVSVQQAYWLKDWRRLLLSPLHHADDWHLYFNMVSFLWKGRRLEQRLGGPWFLYLLSVFSLLTGLVYLVLEALLTELMQDQSYSMACAVGFSGVLFALKVLNNHYYPGSVTYVMGLPVSSRYASWVELVLIHITSPGTSFVGHLSGILVGLLYTTGPLKKIMKKCAGFVTSNGYNSQPGAYYRSSGPSGYTGTGRGFSGNYQYAPGYTADYTASYTGGLTEEEQLEEAIRNSLNDRGQTQQRGAPPAYGFHLSEDARAEEIRQMRLRRFDR</sequence>
<dbReference type="InterPro" id="IPR035952">
    <property type="entry name" value="Rhomboid-like_sf"/>
</dbReference>
<keyword evidence="2 5" id="KW-0812">Transmembrane</keyword>
<dbReference type="GO" id="GO:0016020">
    <property type="term" value="C:membrane"/>
    <property type="evidence" value="ECO:0007669"/>
    <property type="project" value="UniProtKB-SubCell"/>
</dbReference>
<feature type="domain" description="Peptidase S54 rhomboid" evidence="6">
    <location>
        <begin position="64"/>
        <end position="207"/>
    </location>
</feature>